<proteinExistence type="predicted"/>
<dbReference type="Gene3D" id="2.60.200.20">
    <property type="match status" value="1"/>
</dbReference>
<dbReference type="Gene3D" id="3.40.50.300">
    <property type="entry name" value="P-loop containing nucleotide triphosphate hydrolases"/>
    <property type="match status" value="2"/>
</dbReference>
<feature type="domain" description="FtsK" evidence="6">
    <location>
        <begin position="929"/>
        <end position="1113"/>
    </location>
</feature>
<dbReference type="InterPro" id="IPR002543">
    <property type="entry name" value="FtsK_dom"/>
</dbReference>
<comment type="caution">
    <text evidence="7">The sequence shown here is derived from an EMBL/GenBank/DDBJ whole genome shotgun (WGS) entry which is preliminary data.</text>
</comment>
<accession>A0ABV1ICR8</accession>
<dbReference type="InterPro" id="IPR008984">
    <property type="entry name" value="SMAD_FHA_dom_sf"/>
</dbReference>
<dbReference type="SUPFAM" id="SSF52540">
    <property type="entry name" value="P-loop containing nucleoside triphosphate hydrolases"/>
    <property type="match status" value="2"/>
</dbReference>
<evidence type="ECO:0000256" key="4">
    <source>
        <dbReference type="PROSITE-ProRule" id="PRU00289"/>
    </source>
</evidence>
<dbReference type="PANTHER" id="PTHR22683:SF1">
    <property type="entry name" value="TYPE VII SECRETION SYSTEM PROTEIN ESSC"/>
    <property type="match status" value="1"/>
</dbReference>
<keyword evidence="1" id="KW-0677">Repeat</keyword>
<evidence type="ECO:0000256" key="2">
    <source>
        <dbReference type="ARBA" id="ARBA00022741"/>
    </source>
</evidence>
<evidence type="ECO:0000256" key="1">
    <source>
        <dbReference type="ARBA" id="ARBA00022737"/>
    </source>
</evidence>
<dbReference type="PROSITE" id="PS50901">
    <property type="entry name" value="FTSK"/>
    <property type="match status" value="2"/>
</dbReference>
<feature type="non-terminal residue" evidence="7">
    <location>
        <position position="1147"/>
    </location>
</feature>
<dbReference type="EMBL" id="JBBNGJ010000019">
    <property type="protein sequence ID" value="MEQ2594012.1"/>
    <property type="molecule type" value="Genomic_DNA"/>
</dbReference>
<gene>
    <name evidence="7" type="primary">essC</name>
    <name evidence="7" type="ORF">AAAU18_14020</name>
</gene>
<dbReference type="Proteomes" id="UP001494672">
    <property type="component" value="Unassembled WGS sequence"/>
</dbReference>
<evidence type="ECO:0000259" key="6">
    <source>
        <dbReference type="PROSITE" id="PS50901"/>
    </source>
</evidence>
<dbReference type="InterPro" id="IPR050206">
    <property type="entry name" value="FtsK/SpoIIIE/SftA"/>
</dbReference>
<organism evidence="7 8">
    <name type="scientific">Coprococcus aceti</name>
    <dbReference type="NCBI Taxonomy" id="2981786"/>
    <lineage>
        <taxon>Bacteria</taxon>
        <taxon>Bacillati</taxon>
        <taxon>Bacillota</taxon>
        <taxon>Clostridia</taxon>
        <taxon>Lachnospirales</taxon>
        <taxon>Lachnospiraceae</taxon>
        <taxon>Coprococcus</taxon>
    </lineage>
</organism>
<dbReference type="InterPro" id="IPR023839">
    <property type="entry name" value="Firmicutes_EssC_C"/>
</dbReference>
<keyword evidence="5" id="KW-0812">Transmembrane</keyword>
<name>A0ABV1ICR8_9FIRM</name>
<dbReference type="PANTHER" id="PTHR22683">
    <property type="entry name" value="SPORULATION PROTEIN RELATED"/>
    <property type="match status" value="1"/>
</dbReference>
<keyword evidence="8" id="KW-1185">Reference proteome</keyword>
<dbReference type="InterPro" id="IPR027417">
    <property type="entry name" value="P-loop_NTPase"/>
</dbReference>
<protein>
    <submittedName>
        <fullName evidence="7">Type VII secretion protein EssC</fullName>
    </submittedName>
</protein>
<dbReference type="NCBIfam" id="TIGR03928">
    <property type="entry name" value="T7_EssCb_Firm"/>
    <property type="match status" value="1"/>
</dbReference>
<sequence>MEFMTPVDKYMISGVHRIRIGSLDENEIVVRSPEMIGVQTEFVENGNGWIICDTGSRSLTVDGNLVQSGYKLKCGDIIELGALRIIYCVQIIGVIIQNDLKDSIIVNLPYLDSEALKYEDVQEKDRFFHRSPRNTKEPVIESVTIENPPAKQQIEKKPLLMVIGPTFTMMIPMMLGGVLAMYSYRSSGSNSGMLMYTGLITAAASAAIGVLWAFINMHYDKKRNAQGELDRRSGYARYLRRQIKQIAYNQNTIKNVLGDMYKSPDVITQYTDQSTELWNRNRNQKDYLVERVGLGTLDVSEYITVPKIRMEQSDDELIQIPGKVKAVYSRIKDVPQGVDLGATGIIGIVGAGDKSKAFDMARTMIAQIAANNSYRDVKLAFAFDSETDSSEWMNYRFMPHVWLDDYSERLMASDRSSVDDLFFRIIDILRDREQKDYTIEKRQFTHIVLFVADTSLLEGHAINKYITTDAQKYSFTVVTLADKESQLLNDTTYELMIDKQFSGIHRMKTDEYSHVDFDKVTESQLAAFADRIAVIKVNEDVEAGGIPDSLTFFDMLGIQRLEELRVLDRWKTNKNYNSMRAVIGQSAGGKDCILDVHEKYHGPHGLVAGTTGSGKSETLQTYILSMAINYSPDDIGFFIIDYKGGGMANLFDGLPHMIGAISNLSGSAIKRAMVSIKSENMRRQRVFNEAGVNNINNYTKLVKAGEVELPVPHLFIIVDEFAELKREQPEFMKELISVAQVGRSLGVHLILSTQKPAGTVDENIWSNSKFKLCLRVQDKQDSKEMLHKEDAAFITQAGRGYLQVGNDEVYELFQSGWSGAEYRGDAVSGEDTRTAILSASGSEIIRKKKIAKVSNPANSVTQLDAVKEYLAKVARENGYNRDYSLWIPPIANPIFIDDIDNEYPINKSDDTYSLVATIGMYDDPSRQSQKPYRIDIADAGNIAICGTNVSGKSTFVQTLIASLITRYKASEVNIYIADFSNKSLRCFEQAPQVGGFVSEDDDDRIRKLIFLINRIISTRKNILGGISFNSYKKVNKNDMPAVVFIIDNYAGFREKTAEIYDDNMQKIVHDGTAYGIYTIVTANGFGNTGIPGRIEDNISETVALSLNEKYMYSSVLRTGRVELEPENLKGRGLIKVDGEVMEFQTAI</sequence>
<reference evidence="7 8" key="1">
    <citation type="submission" date="2024-04" db="EMBL/GenBank/DDBJ databases">
        <title>Human intestinal bacterial collection.</title>
        <authorList>
            <person name="Pauvert C."/>
            <person name="Hitch T.C.A."/>
            <person name="Clavel T."/>
        </authorList>
    </citation>
    <scope>NUCLEOTIDE SEQUENCE [LARGE SCALE GENOMIC DNA]</scope>
    <source>
        <strain evidence="7 8">CLA-AA-H181</strain>
    </source>
</reference>
<dbReference type="SUPFAM" id="SSF49879">
    <property type="entry name" value="SMAD/FHA domain"/>
    <property type="match status" value="1"/>
</dbReference>
<feature type="transmembrane region" description="Helical" evidence="5">
    <location>
        <begin position="159"/>
        <end position="182"/>
    </location>
</feature>
<dbReference type="RefSeq" id="WP_349093534.1">
    <property type="nucleotide sequence ID" value="NZ_JBBNGJ010000019.1"/>
</dbReference>
<feature type="binding site" evidence="4">
    <location>
        <begin position="609"/>
        <end position="616"/>
    </location>
    <ligand>
        <name>ATP</name>
        <dbReference type="ChEBI" id="CHEBI:30616"/>
    </ligand>
</feature>
<evidence type="ECO:0000313" key="7">
    <source>
        <dbReference type="EMBL" id="MEQ2594012.1"/>
    </source>
</evidence>
<feature type="binding site" evidence="4">
    <location>
        <begin position="946"/>
        <end position="953"/>
    </location>
    <ligand>
        <name>ATP</name>
        <dbReference type="ChEBI" id="CHEBI:30616"/>
    </ligand>
</feature>
<dbReference type="CDD" id="cd00060">
    <property type="entry name" value="FHA"/>
    <property type="match status" value="1"/>
</dbReference>
<evidence type="ECO:0000256" key="3">
    <source>
        <dbReference type="ARBA" id="ARBA00022840"/>
    </source>
</evidence>
<keyword evidence="2 4" id="KW-0547">Nucleotide-binding</keyword>
<evidence type="ECO:0000313" key="8">
    <source>
        <dbReference type="Proteomes" id="UP001494672"/>
    </source>
</evidence>
<evidence type="ECO:0000256" key="5">
    <source>
        <dbReference type="SAM" id="Phobius"/>
    </source>
</evidence>
<feature type="domain" description="FtsK" evidence="6">
    <location>
        <begin position="589"/>
        <end position="783"/>
    </location>
</feature>
<dbReference type="CDD" id="cd01127">
    <property type="entry name" value="TrwB_TraG_TraD_VirD4"/>
    <property type="match status" value="1"/>
</dbReference>
<keyword evidence="5" id="KW-1133">Transmembrane helix</keyword>
<keyword evidence="5" id="KW-0472">Membrane</keyword>
<keyword evidence="3 4" id="KW-0067">ATP-binding</keyword>
<dbReference type="Pfam" id="PF01580">
    <property type="entry name" value="FtsK_SpoIIIE"/>
    <property type="match status" value="2"/>
</dbReference>
<feature type="transmembrane region" description="Helical" evidence="5">
    <location>
        <begin position="194"/>
        <end position="215"/>
    </location>
</feature>